<gene>
    <name evidence="2" type="ORF">ACFQMA_08405</name>
</gene>
<sequence length="142" mass="14649">MTVAILSGIVGLFLVQTSQAADDRLRLAGYSVTGLVVSRVGTLGLGTTVVTAASVLVAVLAFTPESIAPFVAATLLAGHTFGIFGVAVGIVLGRLGGVYVMLFSPMVDVLMFQTPLATDAPDWTRSSRSSAFCSERTPAVSR</sequence>
<keyword evidence="3" id="KW-1185">Reference proteome</keyword>
<dbReference type="AlphaFoldDB" id="A0ABD5Y1Y7"/>
<comment type="caution">
    <text evidence="2">The sequence shown here is derived from an EMBL/GenBank/DDBJ whole genome shotgun (WGS) entry which is preliminary data.</text>
</comment>
<feature type="transmembrane region" description="Helical" evidence="1">
    <location>
        <begin position="98"/>
        <end position="118"/>
    </location>
</feature>
<reference evidence="2 3" key="1">
    <citation type="journal article" date="2019" name="Int. J. Syst. Evol. Microbiol.">
        <title>The Global Catalogue of Microorganisms (GCM) 10K type strain sequencing project: providing services to taxonomists for standard genome sequencing and annotation.</title>
        <authorList>
            <consortium name="The Broad Institute Genomics Platform"/>
            <consortium name="The Broad Institute Genome Sequencing Center for Infectious Disease"/>
            <person name="Wu L."/>
            <person name="Ma J."/>
        </authorList>
    </citation>
    <scope>NUCLEOTIDE SEQUENCE [LARGE SCALE GENOMIC DNA]</scope>
    <source>
        <strain evidence="2 3">XZYJT29</strain>
    </source>
</reference>
<dbReference type="EMBL" id="JBHTAS010000001">
    <property type="protein sequence ID" value="MFC7139858.1"/>
    <property type="molecule type" value="Genomic_DNA"/>
</dbReference>
<evidence type="ECO:0000256" key="1">
    <source>
        <dbReference type="SAM" id="Phobius"/>
    </source>
</evidence>
<protein>
    <recommendedName>
        <fullName evidence="4">Branched-chain amino acid transport system / permease component</fullName>
    </recommendedName>
</protein>
<accession>A0ABD5Y1Y7</accession>
<feature type="transmembrane region" description="Helical" evidence="1">
    <location>
        <begin position="44"/>
        <end position="63"/>
    </location>
</feature>
<dbReference type="RefSeq" id="WP_274325425.1">
    <property type="nucleotide sequence ID" value="NZ_CP118158.1"/>
</dbReference>
<dbReference type="GeneID" id="78820123"/>
<evidence type="ECO:0008006" key="4">
    <source>
        <dbReference type="Google" id="ProtNLM"/>
    </source>
</evidence>
<organism evidence="2 3">
    <name type="scientific">Halosimplex aquaticum</name>
    <dbReference type="NCBI Taxonomy" id="3026162"/>
    <lineage>
        <taxon>Archaea</taxon>
        <taxon>Methanobacteriati</taxon>
        <taxon>Methanobacteriota</taxon>
        <taxon>Stenosarchaea group</taxon>
        <taxon>Halobacteria</taxon>
        <taxon>Halobacteriales</taxon>
        <taxon>Haloarculaceae</taxon>
        <taxon>Halosimplex</taxon>
    </lineage>
</organism>
<evidence type="ECO:0000313" key="2">
    <source>
        <dbReference type="EMBL" id="MFC7139858.1"/>
    </source>
</evidence>
<proteinExistence type="predicted"/>
<evidence type="ECO:0000313" key="3">
    <source>
        <dbReference type="Proteomes" id="UP001596432"/>
    </source>
</evidence>
<keyword evidence="1" id="KW-1133">Transmembrane helix</keyword>
<name>A0ABD5Y1Y7_9EURY</name>
<keyword evidence="1" id="KW-0472">Membrane</keyword>
<dbReference type="Proteomes" id="UP001596432">
    <property type="component" value="Unassembled WGS sequence"/>
</dbReference>
<feature type="transmembrane region" description="Helical" evidence="1">
    <location>
        <begin position="70"/>
        <end position="92"/>
    </location>
</feature>
<keyword evidence="1" id="KW-0812">Transmembrane</keyword>